<accession>A0A7H0YAW8</accession>
<dbReference type="AlphaFoldDB" id="A0A7H0YAW8"/>
<evidence type="ECO:0000313" key="2">
    <source>
        <dbReference type="Proteomes" id="UP000516384"/>
    </source>
</evidence>
<dbReference type="RefSeq" id="WP_190298627.1">
    <property type="nucleotide sequence ID" value="NZ_CP061172.1"/>
</dbReference>
<proteinExistence type="predicted"/>
<name>A0A7H0YAW8_9BACL</name>
<evidence type="ECO:0000313" key="1">
    <source>
        <dbReference type="EMBL" id="QNR68226.1"/>
    </source>
</evidence>
<organism evidence="1 2">
    <name type="scientific">Paenibacillus peoriae</name>
    <dbReference type="NCBI Taxonomy" id="59893"/>
    <lineage>
        <taxon>Bacteria</taxon>
        <taxon>Bacillati</taxon>
        <taxon>Bacillota</taxon>
        <taxon>Bacilli</taxon>
        <taxon>Bacillales</taxon>
        <taxon>Paenibacillaceae</taxon>
        <taxon>Paenibacillus</taxon>
    </lineage>
</organism>
<dbReference type="EMBL" id="CP061172">
    <property type="protein sequence ID" value="QNR68226.1"/>
    <property type="molecule type" value="Genomic_DNA"/>
</dbReference>
<gene>
    <name evidence="1" type="ORF">IAQ67_03815</name>
</gene>
<sequence>MRCRLHGGGHVPGCLLRKGGDVPGKEVSGAYERLTSLPFEAGSFALPAFELRFAGSTL</sequence>
<protein>
    <submittedName>
        <fullName evidence="1">Uncharacterized protein</fullName>
    </submittedName>
</protein>
<dbReference type="Proteomes" id="UP000516384">
    <property type="component" value="Chromosome"/>
</dbReference>
<reference evidence="1 2" key="1">
    <citation type="submission" date="2020-09" db="EMBL/GenBank/DDBJ databases">
        <title>Characterization of Paenibacillus peoriae strain ZF390 with broad-spectrum antimicrobial activity as a potential biocontrol agent.</title>
        <authorList>
            <person name="Li L."/>
            <person name="Zhao Y."/>
            <person name="Li B."/>
            <person name="Xie X."/>
        </authorList>
    </citation>
    <scope>NUCLEOTIDE SEQUENCE [LARGE SCALE GENOMIC DNA]</scope>
    <source>
        <strain evidence="1 2">ZF390</strain>
    </source>
</reference>